<protein>
    <submittedName>
        <fullName evidence="2">Uncharacterized phage-associated protein</fullName>
    </submittedName>
</protein>
<name>A0A0F5F0J0_AVIPA</name>
<sequence>MTYSRFNETKTAQAAAYLLYKAGGTMHHLKLMKLLYLADRLSWQENDYPITGDDYYSLPYGPVLSKTLDLMHGETLSQIKGANASAWDKWIKSDENYSVKLAKAVDESDEYFWDHLSINDEEILTKIFDKYGHFETFALVEYTHNKDYIPEWENPKGSSKKIDLRTLLQHIGKTPQEIEYIFEDMELKAAFDRAFQGH</sequence>
<organism evidence="2 3">
    <name type="scientific">Avibacterium paragallinarum</name>
    <name type="common">Haemophilus gallinarum</name>
    <dbReference type="NCBI Taxonomy" id="728"/>
    <lineage>
        <taxon>Bacteria</taxon>
        <taxon>Pseudomonadati</taxon>
        <taxon>Pseudomonadota</taxon>
        <taxon>Gammaproteobacteria</taxon>
        <taxon>Pasteurellales</taxon>
        <taxon>Pasteurellaceae</taxon>
        <taxon>Avibacterium</taxon>
    </lineage>
</organism>
<evidence type="ECO:0000259" key="1">
    <source>
        <dbReference type="Pfam" id="PF13274"/>
    </source>
</evidence>
<gene>
    <name evidence="2" type="ORF">NCTC10926_01415</name>
</gene>
<accession>A0A0F5F0J0</accession>
<dbReference type="STRING" id="728.VY92_02230"/>
<feature type="domain" description="Antitoxin SocA-like Panacea" evidence="1">
    <location>
        <begin position="31"/>
        <end position="146"/>
    </location>
</feature>
<dbReference type="Proteomes" id="UP000254620">
    <property type="component" value="Unassembled WGS sequence"/>
</dbReference>
<dbReference type="InterPro" id="IPR025272">
    <property type="entry name" value="SocA_Panacea"/>
</dbReference>
<dbReference type="RefSeq" id="WP_046097671.1">
    <property type="nucleotide sequence ID" value="NZ_JBANLW010000011.1"/>
</dbReference>
<dbReference type="AlphaFoldDB" id="A0A0F5F0J0"/>
<dbReference type="Pfam" id="PF13274">
    <property type="entry name" value="SocA_Panacea"/>
    <property type="match status" value="1"/>
</dbReference>
<evidence type="ECO:0000313" key="3">
    <source>
        <dbReference type="Proteomes" id="UP000254620"/>
    </source>
</evidence>
<dbReference type="eggNOG" id="COG0550">
    <property type="taxonomic scope" value="Bacteria"/>
</dbReference>
<reference evidence="2 3" key="1">
    <citation type="submission" date="2018-06" db="EMBL/GenBank/DDBJ databases">
        <authorList>
            <consortium name="Pathogen Informatics"/>
            <person name="Doyle S."/>
        </authorList>
    </citation>
    <scope>NUCLEOTIDE SEQUENCE [LARGE SCALE GENOMIC DNA]</scope>
    <source>
        <strain evidence="2 3">NCTC10926</strain>
    </source>
</reference>
<dbReference type="EMBL" id="UFSW01000001">
    <property type="protein sequence ID" value="SUU98010.1"/>
    <property type="molecule type" value="Genomic_DNA"/>
</dbReference>
<proteinExistence type="predicted"/>
<evidence type="ECO:0000313" key="2">
    <source>
        <dbReference type="EMBL" id="SUU98010.1"/>
    </source>
</evidence>